<accession>A0A087GQ43</accession>
<feature type="region of interest" description="Disordered" evidence="1">
    <location>
        <begin position="1"/>
        <end position="24"/>
    </location>
</feature>
<protein>
    <submittedName>
        <fullName evidence="2">Uncharacterized protein</fullName>
    </submittedName>
</protein>
<proteinExistence type="predicted"/>
<organism evidence="2 3">
    <name type="scientific">Arabis alpina</name>
    <name type="common">Alpine rock-cress</name>
    <dbReference type="NCBI Taxonomy" id="50452"/>
    <lineage>
        <taxon>Eukaryota</taxon>
        <taxon>Viridiplantae</taxon>
        <taxon>Streptophyta</taxon>
        <taxon>Embryophyta</taxon>
        <taxon>Tracheophyta</taxon>
        <taxon>Spermatophyta</taxon>
        <taxon>Magnoliopsida</taxon>
        <taxon>eudicotyledons</taxon>
        <taxon>Gunneridae</taxon>
        <taxon>Pentapetalae</taxon>
        <taxon>rosids</taxon>
        <taxon>malvids</taxon>
        <taxon>Brassicales</taxon>
        <taxon>Brassicaceae</taxon>
        <taxon>Arabideae</taxon>
        <taxon>Arabis</taxon>
    </lineage>
</organism>
<feature type="non-terminal residue" evidence="2">
    <location>
        <position position="24"/>
    </location>
</feature>
<evidence type="ECO:0000256" key="1">
    <source>
        <dbReference type="SAM" id="MobiDB-lite"/>
    </source>
</evidence>
<dbReference type="AlphaFoldDB" id="A0A087GQ43"/>
<reference evidence="3" key="1">
    <citation type="journal article" date="2015" name="Nat. Plants">
        <title>Genome expansion of Arabis alpina linked with retrotransposition and reduced symmetric DNA methylation.</title>
        <authorList>
            <person name="Willing E.M."/>
            <person name="Rawat V."/>
            <person name="Mandakova T."/>
            <person name="Maumus F."/>
            <person name="James G.V."/>
            <person name="Nordstroem K.J."/>
            <person name="Becker C."/>
            <person name="Warthmann N."/>
            <person name="Chica C."/>
            <person name="Szarzynska B."/>
            <person name="Zytnicki M."/>
            <person name="Albani M.C."/>
            <person name="Kiefer C."/>
            <person name="Bergonzi S."/>
            <person name="Castaings L."/>
            <person name="Mateos J.L."/>
            <person name="Berns M.C."/>
            <person name="Bujdoso N."/>
            <person name="Piofczyk T."/>
            <person name="de Lorenzo L."/>
            <person name="Barrero-Sicilia C."/>
            <person name="Mateos I."/>
            <person name="Piednoel M."/>
            <person name="Hagmann J."/>
            <person name="Chen-Min-Tao R."/>
            <person name="Iglesias-Fernandez R."/>
            <person name="Schuster S.C."/>
            <person name="Alonso-Blanco C."/>
            <person name="Roudier F."/>
            <person name="Carbonero P."/>
            <person name="Paz-Ares J."/>
            <person name="Davis S.J."/>
            <person name="Pecinka A."/>
            <person name="Quesneville H."/>
            <person name="Colot V."/>
            <person name="Lysak M.A."/>
            <person name="Weigel D."/>
            <person name="Coupland G."/>
            <person name="Schneeberger K."/>
        </authorList>
    </citation>
    <scope>NUCLEOTIDE SEQUENCE [LARGE SCALE GENOMIC DNA]</scope>
    <source>
        <strain evidence="3">cv. Pajares</strain>
    </source>
</reference>
<keyword evidence="3" id="KW-1185">Reference proteome</keyword>
<evidence type="ECO:0000313" key="3">
    <source>
        <dbReference type="Proteomes" id="UP000029120"/>
    </source>
</evidence>
<dbReference type="EMBL" id="CM002874">
    <property type="protein sequence ID" value="KFK31995.1"/>
    <property type="molecule type" value="Genomic_DNA"/>
</dbReference>
<name>A0A087GQ43_ARAAL</name>
<sequence length="24" mass="2694">MKMLHLMDIEEDCPRSDVAGQSST</sequence>
<evidence type="ECO:0000313" key="2">
    <source>
        <dbReference type="EMBL" id="KFK31995.1"/>
    </source>
</evidence>
<dbReference type="Proteomes" id="UP000029120">
    <property type="component" value="Chromosome 6"/>
</dbReference>
<dbReference type="Gramene" id="KFK31995">
    <property type="protein sequence ID" value="KFK31995"/>
    <property type="gene ID" value="AALP_AA6G186600"/>
</dbReference>
<gene>
    <name evidence="2" type="ordered locus">AALP_Aa6g186600</name>
</gene>
<feature type="compositionally biased region" description="Basic and acidic residues" evidence="1">
    <location>
        <begin position="1"/>
        <end position="15"/>
    </location>
</feature>